<dbReference type="InterPro" id="IPR011990">
    <property type="entry name" value="TPR-like_helical_dom_sf"/>
</dbReference>
<dbReference type="Pfam" id="PF20431">
    <property type="entry name" value="E_motif"/>
    <property type="match status" value="1"/>
</dbReference>
<feature type="repeat" description="PPR" evidence="3">
    <location>
        <begin position="295"/>
        <end position="329"/>
    </location>
</feature>
<dbReference type="FunFam" id="1.25.40.10:FF:000452">
    <property type="entry name" value="pentatricopeptide repeat-containing protein At2g03880, mitochondrial"/>
    <property type="match status" value="1"/>
</dbReference>
<dbReference type="PROSITE" id="PS51375">
    <property type="entry name" value="PPR"/>
    <property type="match status" value="5"/>
</dbReference>
<keyword evidence="2" id="KW-0677">Repeat</keyword>
<evidence type="ECO:0000313" key="6">
    <source>
        <dbReference type="Proteomes" id="UP000886595"/>
    </source>
</evidence>
<dbReference type="FunFam" id="1.25.40.10:FF:000344">
    <property type="entry name" value="Pentatricopeptide repeat-containing protein"/>
    <property type="match status" value="1"/>
</dbReference>
<gene>
    <name evidence="5" type="ORF">Bca52824_080126</name>
</gene>
<evidence type="ECO:0000259" key="4">
    <source>
        <dbReference type="Pfam" id="PF14432"/>
    </source>
</evidence>
<feature type="repeat" description="PPR" evidence="3">
    <location>
        <begin position="499"/>
        <end position="533"/>
    </location>
</feature>
<dbReference type="NCBIfam" id="TIGR00756">
    <property type="entry name" value="PPR"/>
    <property type="match status" value="6"/>
</dbReference>
<reference evidence="5 6" key="1">
    <citation type="submission" date="2020-02" db="EMBL/GenBank/DDBJ databases">
        <authorList>
            <person name="Ma Q."/>
            <person name="Huang Y."/>
            <person name="Song X."/>
            <person name="Pei D."/>
        </authorList>
    </citation>
    <scope>NUCLEOTIDE SEQUENCE [LARGE SCALE GENOMIC DNA]</scope>
    <source>
        <strain evidence="5">Sxm20200214</strain>
        <tissue evidence="5">Leaf</tissue>
    </source>
</reference>
<dbReference type="GO" id="GO:0003723">
    <property type="term" value="F:RNA binding"/>
    <property type="evidence" value="ECO:0007669"/>
    <property type="project" value="InterPro"/>
</dbReference>
<feature type="domain" description="DYW" evidence="4">
    <location>
        <begin position="714"/>
        <end position="806"/>
    </location>
</feature>
<protein>
    <recommendedName>
        <fullName evidence="4">DYW domain-containing protein</fullName>
    </recommendedName>
</protein>
<dbReference type="InterPro" id="IPR046960">
    <property type="entry name" value="PPR_At4g14850-like_plant"/>
</dbReference>
<dbReference type="Gene3D" id="1.25.40.10">
    <property type="entry name" value="Tetratricopeptide repeat domain"/>
    <property type="match status" value="5"/>
</dbReference>
<evidence type="ECO:0000256" key="3">
    <source>
        <dbReference type="PROSITE-ProRule" id="PRU00708"/>
    </source>
</evidence>
<organism evidence="5 6">
    <name type="scientific">Brassica carinata</name>
    <name type="common">Ethiopian mustard</name>
    <name type="synonym">Abyssinian cabbage</name>
    <dbReference type="NCBI Taxonomy" id="52824"/>
    <lineage>
        <taxon>Eukaryota</taxon>
        <taxon>Viridiplantae</taxon>
        <taxon>Streptophyta</taxon>
        <taxon>Embryophyta</taxon>
        <taxon>Tracheophyta</taxon>
        <taxon>Spermatophyta</taxon>
        <taxon>Magnoliopsida</taxon>
        <taxon>eudicotyledons</taxon>
        <taxon>Gunneridae</taxon>
        <taxon>Pentapetalae</taxon>
        <taxon>rosids</taxon>
        <taxon>malvids</taxon>
        <taxon>Brassicales</taxon>
        <taxon>Brassicaceae</taxon>
        <taxon>Brassiceae</taxon>
        <taxon>Brassica</taxon>
    </lineage>
</organism>
<dbReference type="EMBL" id="JAAMPC010000015">
    <property type="protein sequence ID" value="KAG2260832.1"/>
    <property type="molecule type" value="Genomic_DNA"/>
</dbReference>
<feature type="repeat" description="PPR" evidence="3">
    <location>
        <begin position="194"/>
        <end position="228"/>
    </location>
</feature>
<dbReference type="GO" id="GO:0008270">
    <property type="term" value="F:zinc ion binding"/>
    <property type="evidence" value="ECO:0007669"/>
    <property type="project" value="InterPro"/>
</dbReference>
<comment type="caution">
    <text evidence="5">The sequence shown here is derived from an EMBL/GenBank/DDBJ whole genome shotgun (WGS) entry which is preliminary data.</text>
</comment>
<dbReference type="Proteomes" id="UP000886595">
    <property type="component" value="Unassembled WGS sequence"/>
</dbReference>
<dbReference type="GO" id="GO:0009451">
    <property type="term" value="P:RNA modification"/>
    <property type="evidence" value="ECO:0007669"/>
    <property type="project" value="InterPro"/>
</dbReference>
<dbReference type="AlphaFoldDB" id="A0A8X7Q1D6"/>
<keyword evidence="6" id="KW-1185">Reference proteome</keyword>
<evidence type="ECO:0000313" key="5">
    <source>
        <dbReference type="EMBL" id="KAG2260832.1"/>
    </source>
</evidence>
<dbReference type="PANTHER" id="PTHR47926:SF517">
    <property type="entry name" value="TETRATRICOPEPTIDE REPEAT-LIKE SUPERFAMILY PROTEIN"/>
    <property type="match status" value="1"/>
</dbReference>
<dbReference type="InterPro" id="IPR032867">
    <property type="entry name" value="DYW_dom"/>
</dbReference>
<dbReference type="Pfam" id="PF01535">
    <property type="entry name" value="PPR"/>
    <property type="match status" value="11"/>
</dbReference>
<dbReference type="FunFam" id="1.25.40.10:FF:001093">
    <property type="entry name" value="Pentatricopeptide repeat-containing protein At2g34400"/>
    <property type="match status" value="1"/>
</dbReference>
<proteinExistence type="inferred from homology"/>
<evidence type="ECO:0000256" key="1">
    <source>
        <dbReference type="ARBA" id="ARBA00006643"/>
    </source>
</evidence>
<feature type="repeat" description="PPR" evidence="3">
    <location>
        <begin position="90"/>
        <end position="125"/>
    </location>
</feature>
<dbReference type="InterPro" id="IPR002885">
    <property type="entry name" value="PPR_rpt"/>
</dbReference>
<comment type="similarity">
    <text evidence="1">Belongs to the PPR family. PCMP-H subfamily.</text>
</comment>
<dbReference type="Pfam" id="PF13041">
    <property type="entry name" value="PPR_2"/>
    <property type="match status" value="1"/>
</dbReference>
<name>A0A8X7Q1D6_BRACI</name>
<dbReference type="OrthoDB" id="185373at2759"/>
<dbReference type="SUPFAM" id="SSF48452">
    <property type="entry name" value="TPR-like"/>
    <property type="match status" value="2"/>
</dbReference>
<dbReference type="Pfam" id="PF14432">
    <property type="entry name" value="DYW_deaminase"/>
    <property type="match status" value="1"/>
</dbReference>
<evidence type="ECO:0000256" key="2">
    <source>
        <dbReference type="ARBA" id="ARBA00022737"/>
    </source>
</evidence>
<dbReference type="InterPro" id="IPR046848">
    <property type="entry name" value="E_motif"/>
</dbReference>
<dbReference type="FunFam" id="1.25.40.10:FF:000351">
    <property type="entry name" value="Pentatricopeptide repeat-containing protein"/>
    <property type="match status" value="1"/>
</dbReference>
<sequence>MLRLNFRNFRLTPTPFCNYIHSNAVRTKLHSTNQALGDLSKSGRIDEARHLFDEMPERDEFTWNTMIVAYSISGRLSDAKQLFRLNPVKSTISWNALISGHCKYGSSEDEALSLFWGMQLEGRHFNEYTLGSVLRMCASLGLLQRGEQIHGCTVKTGFDLDVSVVNGLLAMYALCRRISSAEYLFGTMPGERRNNVTWTSMLTGYSKNGFAYKAIECFREMRREGNGANQFTFPSVLTACGAVSARRVGVQVHGCVVKSGFKTNIFVQSAVIAMYAKCRDLETARVLLQDMEVDDVVSWNSMVVECVREGLREEALSLFKRMHERDMKIDEFTIPSVLNCFALCRTEMKVASSVHCLIVKTGYGTHKLVNNALVDMYAKRGTMDSALKVFERMVEKDVISWTALVTGNTHNGSYEEALKLFCNMRAEGGISPDQIVTASVLSASAELTLLEFGQQVHGNYIKSGFPASLSVDNSLVTMYTKCGSLEDANAVFNSMEAKDLITWTALIVGYAKNGKAKDSLQSYKLMIDNHITPDYVTFIGLLFACSHAGLTEEAQHYFDSMRTVYRIKPGPEHYACMIDLYGRSGDFAKAEELLNQMEVEPDATVWKAILAASRKHGNIENGERAARTLMELEPNNAVPYVLLSNMYSAAGRQEEAANVRRLMKSRNISKEPGCSWVEGRGIVHSFMSEDRRHPRMVEIYSKVDEMMLLIREAGYSPDMSFALHDLDKEGKELGLAYHSEKLAVAFGLLAVPSGAPIRIIKNLRVCGDCHSAMKYISRVYLRHIILRDSNCFHHFRDGNCSCGDYW</sequence>
<dbReference type="PANTHER" id="PTHR47926">
    <property type="entry name" value="PENTATRICOPEPTIDE REPEAT-CONTAINING PROTEIN"/>
    <property type="match status" value="1"/>
</dbReference>
<feature type="repeat" description="PPR" evidence="3">
    <location>
        <begin position="397"/>
        <end position="431"/>
    </location>
</feature>
<accession>A0A8X7Q1D6</accession>